<evidence type="ECO:0000256" key="3">
    <source>
        <dbReference type="ARBA" id="ARBA00023002"/>
    </source>
</evidence>
<sequence length="307" mass="33115">MPSEPLTWFITGATSGFGFALSLRALRAGHTVYSTVRRRTGGRYADAVKTIEEAGGKCVELDVSDLDAVPKVIGSVLDECQGKIDVLVNNAGYSLLGPVEDMSLEETKHQMDTNFFGPLLLIQAVIPHMRTRRTGTIVNVSSVTGFHAHPSCGLYSASKFALEGLSESLSLELAPFGINVLLVEPGAFRTNFLNSGVHTEKALSSAYAEANHPLAKTYERFRQYKEHGPPGDPEKAARVMYETIVGNSHGEENGEAGELKGKVLRLLLGSDAVSRMESKIGSLQSDLKTMRGVAVTTDADDARKFVL</sequence>
<dbReference type="PROSITE" id="PS00061">
    <property type="entry name" value="ADH_SHORT"/>
    <property type="match status" value="1"/>
</dbReference>
<name>A0A5N5DB61_9PEZI</name>
<dbReference type="PANTHER" id="PTHR43976:SF16">
    <property type="entry name" value="SHORT-CHAIN DEHYDROGENASE_REDUCTASE FAMILY PROTEIN"/>
    <property type="match status" value="1"/>
</dbReference>
<proteinExistence type="inferred from homology"/>
<dbReference type="SUPFAM" id="SSF51735">
    <property type="entry name" value="NAD(P)-binding Rossmann-fold domains"/>
    <property type="match status" value="1"/>
</dbReference>
<accession>A0A5N5DB61</accession>
<organism evidence="6 7">
    <name type="scientific">Lasiodiplodia theobromae</name>
    <dbReference type="NCBI Taxonomy" id="45133"/>
    <lineage>
        <taxon>Eukaryota</taxon>
        <taxon>Fungi</taxon>
        <taxon>Dikarya</taxon>
        <taxon>Ascomycota</taxon>
        <taxon>Pezizomycotina</taxon>
        <taxon>Dothideomycetes</taxon>
        <taxon>Dothideomycetes incertae sedis</taxon>
        <taxon>Botryosphaeriales</taxon>
        <taxon>Botryosphaeriaceae</taxon>
        <taxon>Lasiodiplodia</taxon>
    </lineage>
</organism>
<dbReference type="SMART" id="SM00822">
    <property type="entry name" value="PKS_KR"/>
    <property type="match status" value="1"/>
</dbReference>
<dbReference type="PANTHER" id="PTHR43976">
    <property type="entry name" value="SHORT CHAIN DEHYDROGENASE"/>
    <property type="match status" value="1"/>
</dbReference>
<evidence type="ECO:0000256" key="1">
    <source>
        <dbReference type="ARBA" id="ARBA00006484"/>
    </source>
</evidence>
<dbReference type="InterPro" id="IPR051911">
    <property type="entry name" value="SDR_oxidoreductase"/>
</dbReference>
<dbReference type="InterPro" id="IPR002347">
    <property type="entry name" value="SDR_fam"/>
</dbReference>
<evidence type="ECO:0000313" key="6">
    <source>
        <dbReference type="EMBL" id="KAB2574875.1"/>
    </source>
</evidence>
<dbReference type="EMBL" id="VCHE01000038">
    <property type="protein sequence ID" value="KAB2574875.1"/>
    <property type="molecule type" value="Genomic_DNA"/>
</dbReference>
<comment type="similarity">
    <text evidence="1 4">Belongs to the short-chain dehydrogenases/reductases (SDR) family.</text>
</comment>
<evidence type="ECO:0000313" key="7">
    <source>
        <dbReference type="Proteomes" id="UP000325902"/>
    </source>
</evidence>
<dbReference type="PRINTS" id="PR00081">
    <property type="entry name" value="GDHRDH"/>
</dbReference>
<dbReference type="Pfam" id="PF00106">
    <property type="entry name" value="adh_short"/>
    <property type="match status" value="1"/>
</dbReference>
<keyword evidence="2" id="KW-0521">NADP</keyword>
<dbReference type="PRINTS" id="PR00080">
    <property type="entry name" value="SDRFAMILY"/>
</dbReference>
<reference evidence="6 7" key="1">
    <citation type="journal article" date="2019" name="Sci. Rep.">
        <title>A multi-omics analysis of the grapevine pathogen Lasiodiplodia theobromae reveals that temperature affects the expression of virulence- and pathogenicity-related genes.</title>
        <authorList>
            <person name="Felix C."/>
            <person name="Meneses R."/>
            <person name="Goncalves M.F.M."/>
            <person name="Tilleman L."/>
            <person name="Duarte A.S."/>
            <person name="Jorrin-Novo J.V."/>
            <person name="Van de Peer Y."/>
            <person name="Deforce D."/>
            <person name="Van Nieuwerburgh F."/>
            <person name="Esteves A.C."/>
            <person name="Alves A."/>
        </authorList>
    </citation>
    <scope>NUCLEOTIDE SEQUENCE [LARGE SCALE GENOMIC DNA]</scope>
    <source>
        <strain evidence="6 7">LA-SOL3</strain>
    </source>
</reference>
<evidence type="ECO:0000256" key="4">
    <source>
        <dbReference type="RuleBase" id="RU000363"/>
    </source>
</evidence>
<dbReference type="InterPro" id="IPR036291">
    <property type="entry name" value="NAD(P)-bd_dom_sf"/>
</dbReference>
<comment type="caution">
    <text evidence="6">The sequence shown here is derived from an EMBL/GenBank/DDBJ whole genome shotgun (WGS) entry which is preliminary data.</text>
</comment>
<dbReference type="OrthoDB" id="1274115at2759"/>
<dbReference type="GO" id="GO:0016491">
    <property type="term" value="F:oxidoreductase activity"/>
    <property type="evidence" value="ECO:0007669"/>
    <property type="project" value="UniProtKB-KW"/>
</dbReference>
<protein>
    <submittedName>
        <fullName evidence="6">Retinol dehydrogenase 8</fullName>
    </submittedName>
</protein>
<gene>
    <name evidence="6" type="primary">RDH8_1</name>
    <name evidence="6" type="ORF">DBV05_g6403</name>
</gene>
<feature type="domain" description="Ketoreductase" evidence="5">
    <location>
        <begin position="6"/>
        <end position="186"/>
    </location>
</feature>
<evidence type="ECO:0000256" key="2">
    <source>
        <dbReference type="ARBA" id="ARBA00022857"/>
    </source>
</evidence>
<keyword evidence="7" id="KW-1185">Reference proteome</keyword>
<dbReference type="Gene3D" id="3.40.50.720">
    <property type="entry name" value="NAD(P)-binding Rossmann-like Domain"/>
    <property type="match status" value="1"/>
</dbReference>
<dbReference type="InterPro" id="IPR057326">
    <property type="entry name" value="KR_dom"/>
</dbReference>
<dbReference type="AlphaFoldDB" id="A0A5N5DB61"/>
<dbReference type="InterPro" id="IPR020904">
    <property type="entry name" value="Sc_DH/Rdtase_CS"/>
</dbReference>
<dbReference type="Proteomes" id="UP000325902">
    <property type="component" value="Unassembled WGS sequence"/>
</dbReference>
<dbReference type="CDD" id="cd05374">
    <property type="entry name" value="17beta-HSD-like_SDR_c"/>
    <property type="match status" value="1"/>
</dbReference>
<keyword evidence="3" id="KW-0560">Oxidoreductase</keyword>
<evidence type="ECO:0000259" key="5">
    <source>
        <dbReference type="SMART" id="SM00822"/>
    </source>
</evidence>